<comment type="caution">
    <text evidence="3">The sequence shown here is derived from an EMBL/GenBank/DDBJ whole genome shotgun (WGS) entry which is preliminary data.</text>
</comment>
<dbReference type="AlphaFoldDB" id="A0A1L8Q6P5"/>
<organism evidence="3 4">
    <name type="scientific">Streptococcus oralis</name>
    <dbReference type="NCBI Taxonomy" id="1303"/>
    <lineage>
        <taxon>Bacteria</taxon>
        <taxon>Bacillati</taxon>
        <taxon>Bacillota</taxon>
        <taxon>Bacilli</taxon>
        <taxon>Lactobacillales</taxon>
        <taxon>Streptococcaceae</taxon>
        <taxon>Streptococcus</taxon>
    </lineage>
</organism>
<dbReference type="Proteomes" id="UP000183671">
    <property type="component" value="Unassembled WGS sequence"/>
</dbReference>
<dbReference type="InterPro" id="IPR004919">
    <property type="entry name" value="GmrSD_N"/>
</dbReference>
<proteinExistence type="predicted"/>
<feature type="domain" description="GmrSD restriction endonucleases N-terminal" evidence="1">
    <location>
        <begin position="11"/>
        <end position="258"/>
    </location>
</feature>
<evidence type="ECO:0000259" key="2">
    <source>
        <dbReference type="Pfam" id="PF07510"/>
    </source>
</evidence>
<dbReference type="RefSeq" id="WP_071850893.1">
    <property type="nucleotide sequence ID" value="NZ_JANCOZ010000001.1"/>
</dbReference>
<feature type="domain" description="GmrSD restriction endonucleases C-terminal" evidence="2">
    <location>
        <begin position="483"/>
        <end position="596"/>
    </location>
</feature>
<dbReference type="EMBL" id="MBDM01000001">
    <property type="protein sequence ID" value="OJG03177.1"/>
    <property type="molecule type" value="Genomic_DNA"/>
</dbReference>
<gene>
    <name evidence="3" type="ORF">BBP19_00915</name>
</gene>
<evidence type="ECO:0000259" key="1">
    <source>
        <dbReference type="Pfam" id="PF03235"/>
    </source>
</evidence>
<dbReference type="Pfam" id="PF07510">
    <property type="entry name" value="GmrSD_C"/>
    <property type="match status" value="1"/>
</dbReference>
<dbReference type="Pfam" id="PF03235">
    <property type="entry name" value="GmrSD_N"/>
    <property type="match status" value="1"/>
</dbReference>
<reference evidence="3 4" key="1">
    <citation type="submission" date="2016-07" db="EMBL/GenBank/DDBJ databases">
        <title>A clinical isolate of carbapenem-resistant Streptococcus oralis with altered penicillin binding proteins.</title>
        <authorList>
            <person name="Kanji J.N."/>
            <person name="Bharat A."/>
            <person name="Naidu P."/>
            <person name="Martin I."/>
            <person name="Mulvey M.R."/>
            <person name="Panaro C.D."/>
        </authorList>
    </citation>
    <scope>NUCLEOTIDE SEQUENCE [LARGE SCALE GENOMIC DNA]</scope>
    <source>
        <strain evidence="3 4">SC15-3744</strain>
    </source>
</reference>
<evidence type="ECO:0000313" key="4">
    <source>
        <dbReference type="Proteomes" id="UP000183671"/>
    </source>
</evidence>
<dbReference type="InterPro" id="IPR011089">
    <property type="entry name" value="GmrSD_C"/>
</dbReference>
<evidence type="ECO:0008006" key="5">
    <source>
        <dbReference type="Google" id="ProtNLM"/>
    </source>
</evidence>
<protein>
    <recommendedName>
        <fullName evidence="5">DUF262 domain-containing protein</fullName>
    </recommendedName>
</protein>
<dbReference type="PANTHER" id="PTHR35149:SF2">
    <property type="entry name" value="DUF262 DOMAIN-CONTAINING PROTEIN"/>
    <property type="match status" value="1"/>
</dbReference>
<evidence type="ECO:0000313" key="3">
    <source>
        <dbReference type="EMBL" id="OJG03177.1"/>
    </source>
</evidence>
<name>A0A1L8Q6P5_STROR</name>
<dbReference type="PANTHER" id="PTHR35149">
    <property type="entry name" value="SLL5132 PROTEIN"/>
    <property type="match status" value="1"/>
</dbReference>
<sequence length="608" mass="71938">MNFEAKSIPLQTFLTDKKYIIPRYQREYSWGKEQLEDFYSDIVSNIKEDKGIYEIQEYFFGTVILVGKMDKTNQPIEIIDGQQRITTITIFLSVLSDILYNYDDNLSTLLWKYIIAQDNDGNFYNVLENDTASPYFQKKIQMRGIKPEDDQKKDDYTRIDYSHIEDLEKELSTEARLIKEAHDFFRIKLEDENLSAPIFKNSNLSKIDKLKLVRDQLLGSSFVYIISENVNDVNVIFENINSKGLHLSALDLIKNEIFSVQNETVPLDEAKLIWSKIKMNLRNDGEYISVQKFYRYFWLSRYTYSTDRDLYKKFKKNINKKEYMTFLKELETASENYARIIKPKHDYFRASSKGNNVGKEDLHYFINSLDFLQNTLNIEQVQVLLITLVDRYNFGLLSFKNMKSMVRFLEEFHFIYNGIMKERTNALVNKYGNVAREIYKSENQNQIINEFNKLKQGFIELLPEDNQKFISNFVQINYSSKTNGMDNIQKRKNSITKYAIYKIEEKLSEQNNTSFDTVSATIEHIIPESSEEDRKSILNIGNLLILEKKLNEECENYDFKEKISVYKESNYHFVKDFMNKYSNSKEISIEERSKDIGTELYGLITKNW</sequence>
<accession>A0A1L8Q6P5</accession>